<evidence type="ECO:0000256" key="2">
    <source>
        <dbReference type="ARBA" id="ARBA00023015"/>
    </source>
</evidence>
<dbReference type="InterPro" id="IPR036388">
    <property type="entry name" value="WH-like_DNA-bd_sf"/>
</dbReference>
<dbReference type="AlphaFoldDB" id="A0A4U6CN28"/>
<keyword evidence="7" id="KW-1185">Reference proteome</keyword>
<dbReference type="GO" id="GO:0000976">
    <property type="term" value="F:transcription cis-regulatory region binding"/>
    <property type="evidence" value="ECO:0007669"/>
    <property type="project" value="TreeGrafter"/>
</dbReference>
<dbReference type="PANTHER" id="PTHR30126:SF39">
    <property type="entry name" value="HTH-TYPE TRANSCRIPTIONAL REGULATOR CYSL"/>
    <property type="match status" value="1"/>
</dbReference>
<dbReference type="Pfam" id="PF03466">
    <property type="entry name" value="LysR_substrate"/>
    <property type="match status" value="1"/>
</dbReference>
<dbReference type="Gene3D" id="1.10.10.10">
    <property type="entry name" value="Winged helix-like DNA-binding domain superfamily/Winged helix DNA-binding domain"/>
    <property type="match status" value="1"/>
</dbReference>
<comment type="caution">
    <text evidence="6">The sequence shown here is derived from an EMBL/GenBank/DDBJ whole genome shotgun (WGS) entry which is preliminary data.</text>
</comment>
<organism evidence="6 7">
    <name type="scientific">Dyadobacter frigoris</name>
    <dbReference type="NCBI Taxonomy" id="2576211"/>
    <lineage>
        <taxon>Bacteria</taxon>
        <taxon>Pseudomonadati</taxon>
        <taxon>Bacteroidota</taxon>
        <taxon>Cytophagia</taxon>
        <taxon>Cytophagales</taxon>
        <taxon>Spirosomataceae</taxon>
        <taxon>Dyadobacter</taxon>
    </lineage>
</organism>
<dbReference type="PRINTS" id="PR00039">
    <property type="entry name" value="HTHLYSR"/>
</dbReference>
<reference evidence="6 7" key="1">
    <citation type="submission" date="2019-05" db="EMBL/GenBank/DDBJ databases">
        <title>Dyadobacter AR-3-8 sp. nov., isolated from arctic soil.</title>
        <authorList>
            <person name="Chaudhary D.K."/>
        </authorList>
    </citation>
    <scope>NUCLEOTIDE SEQUENCE [LARGE SCALE GENOMIC DNA]</scope>
    <source>
        <strain evidence="6 7">AR-3-8</strain>
    </source>
</reference>
<name>A0A4U6CN28_9BACT</name>
<dbReference type="EMBL" id="SZVO01000038">
    <property type="protein sequence ID" value="TKT84741.1"/>
    <property type="molecule type" value="Genomic_DNA"/>
</dbReference>
<dbReference type="OrthoDB" id="9785745at2"/>
<evidence type="ECO:0000313" key="6">
    <source>
        <dbReference type="EMBL" id="TKT84741.1"/>
    </source>
</evidence>
<dbReference type="RefSeq" id="WP_137344602.1">
    <property type="nucleotide sequence ID" value="NZ_BSQH01000043.1"/>
</dbReference>
<dbReference type="Pfam" id="PF00126">
    <property type="entry name" value="HTH_1"/>
    <property type="match status" value="1"/>
</dbReference>
<dbReference type="InterPro" id="IPR000847">
    <property type="entry name" value="LysR_HTH_N"/>
</dbReference>
<accession>A0A4U6CN28</accession>
<sequence length="300" mass="33639">MLFDFRLQVFQAVATRLNFTRAASELFISQPAVTKHIHELESQLKIKLFERNGSKITLTQAGQLLLVHTKQILEAYRNLEFDINALAGRHSGILRLGASTTLAQYVLPPILAAFHNKLPDVQATLTVNNTEQIEQLLQNKIIDLGVIEGYSKNTAIRYSEFLKDEIVLVSSMKNTFVQSGSILPQQLKEIPLLLREPGSGTLEVIGHALKAAGMSLSDLKSEMQLGGSESIKLYMLHSDCMALLSIHAVLKELQNKECYIVDIEGLNIERYFYFTQLHGQQEALPELFMKFACRNAGLPR</sequence>
<dbReference type="PROSITE" id="PS50931">
    <property type="entry name" value="HTH_LYSR"/>
    <property type="match status" value="1"/>
</dbReference>
<dbReference type="InterPro" id="IPR005119">
    <property type="entry name" value="LysR_subst-bd"/>
</dbReference>
<dbReference type="GO" id="GO:0003700">
    <property type="term" value="F:DNA-binding transcription factor activity"/>
    <property type="evidence" value="ECO:0007669"/>
    <property type="project" value="InterPro"/>
</dbReference>
<dbReference type="Gene3D" id="3.40.190.290">
    <property type="match status" value="1"/>
</dbReference>
<dbReference type="SUPFAM" id="SSF53850">
    <property type="entry name" value="Periplasmic binding protein-like II"/>
    <property type="match status" value="1"/>
</dbReference>
<keyword evidence="4" id="KW-0804">Transcription</keyword>
<feature type="domain" description="HTH lysR-type" evidence="5">
    <location>
        <begin position="1"/>
        <end position="59"/>
    </location>
</feature>
<keyword evidence="3" id="KW-0238">DNA-binding</keyword>
<evidence type="ECO:0000259" key="5">
    <source>
        <dbReference type="PROSITE" id="PS50931"/>
    </source>
</evidence>
<dbReference type="PANTHER" id="PTHR30126">
    <property type="entry name" value="HTH-TYPE TRANSCRIPTIONAL REGULATOR"/>
    <property type="match status" value="1"/>
</dbReference>
<keyword evidence="2" id="KW-0805">Transcription regulation</keyword>
<comment type="similarity">
    <text evidence="1">Belongs to the LysR transcriptional regulatory family.</text>
</comment>
<evidence type="ECO:0000313" key="7">
    <source>
        <dbReference type="Proteomes" id="UP000304900"/>
    </source>
</evidence>
<protein>
    <submittedName>
        <fullName evidence="6">LysR family transcriptional regulator</fullName>
    </submittedName>
</protein>
<dbReference type="InterPro" id="IPR036390">
    <property type="entry name" value="WH_DNA-bd_sf"/>
</dbReference>
<dbReference type="Proteomes" id="UP000304900">
    <property type="component" value="Unassembled WGS sequence"/>
</dbReference>
<dbReference type="SUPFAM" id="SSF46785">
    <property type="entry name" value="Winged helix' DNA-binding domain"/>
    <property type="match status" value="1"/>
</dbReference>
<evidence type="ECO:0000256" key="1">
    <source>
        <dbReference type="ARBA" id="ARBA00009437"/>
    </source>
</evidence>
<evidence type="ECO:0000256" key="4">
    <source>
        <dbReference type="ARBA" id="ARBA00023163"/>
    </source>
</evidence>
<evidence type="ECO:0000256" key="3">
    <source>
        <dbReference type="ARBA" id="ARBA00023125"/>
    </source>
</evidence>
<gene>
    <name evidence="6" type="ORF">FDK13_34710</name>
</gene>
<dbReference type="FunFam" id="1.10.10.10:FF:000001">
    <property type="entry name" value="LysR family transcriptional regulator"/>
    <property type="match status" value="1"/>
</dbReference>
<proteinExistence type="inferred from homology"/>